<evidence type="ECO:0000313" key="1">
    <source>
        <dbReference type="EMBL" id="QCW83816.1"/>
    </source>
</evidence>
<dbReference type="Proteomes" id="UP000305881">
    <property type="component" value="Chromosome"/>
</dbReference>
<dbReference type="OrthoDB" id="5572306at2"/>
<name>A0A4P9UVS1_METBY</name>
<gene>
    <name evidence="1" type="ORF">EQU24_17360</name>
</gene>
<accession>A0A4P9UVS1</accession>
<dbReference type="RefSeq" id="WP_017842355.1">
    <property type="nucleotide sequence ID" value="NZ_CP035467.1"/>
</dbReference>
<reference evidence="2" key="1">
    <citation type="journal article" date="2019" name="J. Bacteriol.">
        <title>A Mutagenic Screen Identifies a TonB-Dependent Receptor Required for the Lanthanide Metal Switch in the Type I Methanotroph 'Methylotuvimicrobium buryatense' 5GB1C.</title>
        <authorList>
            <person name="Groom J.D."/>
            <person name="Ford S.M."/>
            <person name="Pesesky M.W."/>
            <person name="Lidstrom M.E."/>
        </authorList>
    </citation>
    <scope>NUCLEOTIDE SEQUENCE [LARGE SCALE GENOMIC DNA]</scope>
    <source>
        <strain evidence="2">5GB1C</strain>
    </source>
</reference>
<proteinExistence type="predicted"/>
<protein>
    <submittedName>
        <fullName evidence="1">Uncharacterized protein</fullName>
    </submittedName>
</protein>
<organism evidence="1 2">
    <name type="scientific">Methylotuvimicrobium buryatense</name>
    <name type="common">Methylomicrobium buryatense</name>
    <dbReference type="NCBI Taxonomy" id="95641"/>
    <lineage>
        <taxon>Bacteria</taxon>
        <taxon>Pseudomonadati</taxon>
        <taxon>Pseudomonadota</taxon>
        <taxon>Gammaproteobacteria</taxon>
        <taxon>Methylococcales</taxon>
        <taxon>Methylococcaceae</taxon>
        <taxon>Methylotuvimicrobium</taxon>
    </lineage>
</organism>
<dbReference type="KEGG" id="mbur:EQU24_17360"/>
<sequence>MNKSELCINLWFCFDKEAGFVDAIAGRGYFLNGSDEQKTAALKILASSDFQNAVWQPIPDRYQTKIVSSVKSESESFSGVVHSSDIDILGLDLFEEVFKQIESVNQIYCPIKNTGAVKVPDEPLYVITPIEYSNGMIKAITG</sequence>
<evidence type="ECO:0000313" key="2">
    <source>
        <dbReference type="Proteomes" id="UP000305881"/>
    </source>
</evidence>
<dbReference type="EMBL" id="CP035467">
    <property type="protein sequence ID" value="QCW83816.1"/>
    <property type="molecule type" value="Genomic_DNA"/>
</dbReference>
<keyword evidence="2" id="KW-1185">Reference proteome</keyword>
<dbReference type="AlphaFoldDB" id="A0A4P9UVS1"/>